<dbReference type="AlphaFoldDB" id="A0A5C5S0R4"/>
<dbReference type="OrthoDB" id="4367863at2"/>
<protein>
    <recommendedName>
        <fullName evidence="3">Phage major capsid protein</fullName>
    </recommendedName>
</protein>
<dbReference type="EMBL" id="VIGX01000004">
    <property type="protein sequence ID" value="TWS29006.1"/>
    <property type="molecule type" value="Genomic_DNA"/>
</dbReference>
<dbReference type="RefSeq" id="WP_146486737.1">
    <property type="nucleotide sequence ID" value="NZ_VIGX01000004.1"/>
</dbReference>
<evidence type="ECO:0000313" key="2">
    <source>
        <dbReference type="Proteomes" id="UP000319375"/>
    </source>
</evidence>
<dbReference type="NCBIfam" id="NF042926">
    <property type="entry name" value="capsid_Caudo_1"/>
    <property type="match status" value="1"/>
</dbReference>
<evidence type="ECO:0008006" key="3">
    <source>
        <dbReference type="Google" id="ProtNLM"/>
    </source>
</evidence>
<dbReference type="InterPro" id="IPR049995">
    <property type="entry name" value="Capsid_mycobact-type"/>
</dbReference>
<name>A0A5C5S0R4_9ACTN</name>
<gene>
    <name evidence="1" type="ORF">FK530_09280</name>
</gene>
<keyword evidence="2" id="KW-1185">Reference proteome</keyword>
<reference evidence="1 2" key="1">
    <citation type="submission" date="2019-06" db="EMBL/GenBank/DDBJ databases">
        <title>Tsukamurella conjunctivitidis sp. nov., Tsukamurella assacharolytica sp. nov. and Tsukamurella sputae sp. nov. isolated from patients with conjunctivitis, bacteraemia (lymphoma) and respiratory infection (sputum) in Hong Kong.</title>
        <authorList>
            <person name="Teng J.L.L."/>
            <person name="Lee H.H."/>
            <person name="Fong J.Y.H."/>
            <person name="Fok K.M.N."/>
            <person name="Lau S.K.P."/>
            <person name="Woo P.C.Y."/>
        </authorList>
    </citation>
    <scope>NUCLEOTIDE SEQUENCE [LARGE SCALE GENOMIC DNA]</scope>
    <source>
        <strain evidence="1 2">HKU72</strain>
    </source>
</reference>
<evidence type="ECO:0000313" key="1">
    <source>
        <dbReference type="EMBL" id="TWS29006.1"/>
    </source>
</evidence>
<sequence>MPSAPMLLPTLNGRNVTVDAFLKNPMRITEQVAKLADHQLIAQHLYHTLGQPVEGGGVLWASIQSKDELLAAGDVGPRSPGSEYSELQPVLPEPRLSQVEDYGATITLTEEDIRRNDLAKLDLATIQLANSITMKLDRRAFAALDDEMDPALNLLAPAGWDTVTLDGASPSPALSRPSAAIGAALRAFELDELGVVGDTLICHPDEAFNLRALYGENLQAMLDSLGLTMVSNPRATAGTALVVQAGECGVVAFEQPLTTRVIPNEKNRTVTVQTFCVPAYVPNHPRAARRITGCQ</sequence>
<comment type="caution">
    <text evidence="1">The sequence shown here is derived from an EMBL/GenBank/DDBJ whole genome shotgun (WGS) entry which is preliminary data.</text>
</comment>
<dbReference type="Pfam" id="PF25209">
    <property type="entry name" value="Phage_capsid_4"/>
    <property type="match status" value="1"/>
</dbReference>
<dbReference type="Proteomes" id="UP000319375">
    <property type="component" value="Unassembled WGS sequence"/>
</dbReference>
<organism evidence="1 2">
    <name type="scientific">Tsukamurella conjunctivitidis</name>
    <dbReference type="NCBI Taxonomy" id="2592068"/>
    <lineage>
        <taxon>Bacteria</taxon>
        <taxon>Bacillati</taxon>
        <taxon>Actinomycetota</taxon>
        <taxon>Actinomycetes</taxon>
        <taxon>Mycobacteriales</taxon>
        <taxon>Tsukamurellaceae</taxon>
        <taxon>Tsukamurella</taxon>
    </lineage>
</organism>
<accession>A0A5C5S0R4</accession>
<proteinExistence type="predicted"/>